<organism evidence="1 2">
    <name type="scientific">Fusibacter ferrireducens</name>
    <dbReference type="NCBI Taxonomy" id="2785058"/>
    <lineage>
        <taxon>Bacteria</taxon>
        <taxon>Bacillati</taxon>
        <taxon>Bacillota</taxon>
        <taxon>Clostridia</taxon>
        <taxon>Eubacteriales</taxon>
        <taxon>Eubacteriales Family XII. Incertae Sedis</taxon>
        <taxon>Fusibacter</taxon>
    </lineage>
</organism>
<dbReference type="RefSeq" id="WP_194700678.1">
    <property type="nucleotide sequence ID" value="NZ_JADKNH010000002.1"/>
</dbReference>
<gene>
    <name evidence="1" type="ORF">ISU02_04935</name>
</gene>
<reference evidence="1 2" key="1">
    <citation type="submission" date="2020-11" db="EMBL/GenBank/DDBJ databases">
        <title>Fusibacter basophilias sp. nov.</title>
        <authorList>
            <person name="Qiu D."/>
        </authorList>
    </citation>
    <scope>NUCLEOTIDE SEQUENCE [LARGE SCALE GENOMIC DNA]</scope>
    <source>
        <strain evidence="1 2">Q10-2</strain>
    </source>
</reference>
<protein>
    <submittedName>
        <fullName evidence="1">Uncharacterized protein</fullName>
    </submittedName>
</protein>
<dbReference type="EMBL" id="JADKNH010000002">
    <property type="protein sequence ID" value="MBF4692448.1"/>
    <property type="molecule type" value="Genomic_DNA"/>
</dbReference>
<dbReference type="Proteomes" id="UP000614200">
    <property type="component" value="Unassembled WGS sequence"/>
</dbReference>
<name>A0ABR9ZQM8_9FIRM</name>
<proteinExistence type="predicted"/>
<accession>A0ABR9ZQM8</accession>
<keyword evidence="2" id="KW-1185">Reference proteome</keyword>
<comment type="caution">
    <text evidence="1">The sequence shown here is derived from an EMBL/GenBank/DDBJ whole genome shotgun (WGS) entry which is preliminary data.</text>
</comment>
<sequence>MKKWIILTVIFFIFLISFTKCRYLAEDVMYFSKTNEMYVSYRYAISITNHTSIGKDHAFWGNDKKTGALKYVIFVYRRGTFLVDGSEGVTYENVKSSSTAEDLDVISIYIMTLRPFYADKNIVDYMYWVVEYEDSSHKYIRFKDGVEGSPFPKH</sequence>
<evidence type="ECO:0000313" key="1">
    <source>
        <dbReference type="EMBL" id="MBF4692448.1"/>
    </source>
</evidence>
<evidence type="ECO:0000313" key="2">
    <source>
        <dbReference type="Proteomes" id="UP000614200"/>
    </source>
</evidence>